<evidence type="ECO:0000313" key="12">
    <source>
        <dbReference type="RefSeq" id="XP_033359200.1"/>
    </source>
</evidence>
<keyword evidence="5" id="KW-0966">Cell projection</keyword>
<keyword evidence="3 8" id="KW-0175">Coiled coil</keyword>
<protein>
    <recommendedName>
        <fullName evidence="7">Cilia- and flagella-associated protein 45</fullName>
    </recommendedName>
</protein>
<proteinExistence type="inferred from homology"/>
<evidence type="ECO:0000256" key="3">
    <source>
        <dbReference type="ARBA" id="ARBA00023054"/>
    </source>
</evidence>
<dbReference type="RefSeq" id="XP_033359200.1">
    <property type="nucleotide sequence ID" value="XM_033503309.1"/>
</dbReference>
<dbReference type="PANTHER" id="PTHR15504:SF0">
    <property type="entry name" value="CILIA- AND FLAGELLA-ASSOCIATED PROTEIN 45"/>
    <property type="match status" value="1"/>
</dbReference>
<keyword evidence="2" id="KW-0282">Flagellum</keyword>
<evidence type="ECO:0000256" key="9">
    <source>
        <dbReference type="SAM" id="MobiDB-lite"/>
    </source>
</evidence>
<feature type="region of interest" description="Disordered" evidence="9">
    <location>
        <begin position="1"/>
        <end position="25"/>
    </location>
</feature>
<dbReference type="KEGG" id="bvk:117238426"/>
<comment type="similarity">
    <text evidence="6">Belongs to the CFAP45 family.</text>
</comment>
<feature type="coiled-coil region" evidence="8">
    <location>
        <begin position="291"/>
        <end position="446"/>
    </location>
</feature>
<dbReference type="PANTHER" id="PTHR15504">
    <property type="entry name" value="NASOPHARYNGEAL EPITHELIUM SPECIFIC PROTEIN 1"/>
    <property type="match status" value="1"/>
</dbReference>
<dbReference type="Proteomes" id="UP000504631">
    <property type="component" value="Unplaced"/>
</dbReference>
<reference evidence="12" key="1">
    <citation type="submission" date="2025-08" db="UniProtKB">
        <authorList>
            <consortium name="RefSeq"/>
        </authorList>
    </citation>
    <scope>IDENTIFICATION</scope>
    <source>
        <tissue evidence="12">Muscle</tissue>
    </source>
</reference>
<comment type="subcellular location">
    <subcellularLocation>
        <location evidence="1">Cell projection</location>
        <location evidence="1">Cilium</location>
        <location evidence="1">Flagellum</location>
    </subcellularLocation>
</comment>
<evidence type="ECO:0000313" key="11">
    <source>
        <dbReference type="Proteomes" id="UP000504631"/>
    </source>
</evidence>
<keyword evidence="4" id="KW-0969">Cilium</keyword>
<dbReference type="GO" id="GO:0031514">
    <property type="term" value="C:motile cilium"/>
    <property type="evidence" value="ECO:0007669"/>
    <property type="project" value="UniProtKB-SubCell"/>
</dbReference>
<feature type="region of interest" description="Disordered" evidence="9">
    <location>
        <begin position="112"/>
        <end position="145"/>
    </location>
</feature>
<feature type="domain" description="Trichohyalin-plectin-homology" evidence="10">
    <location>
        <begin position="175"/>
        <end position="472"/>
    </location>
</feature>
<evidence type="ECO:0000256" key="6">
    <source>
        <dbReference type="ARBA" id="ARBA00034116"/>
    </source>
</evidence>
<dbReference type="InterPro" id="IPR043597">
    <property type="entry name" value="TPH_dom"/>
</dbReference>
<evidence type="ECO:0000256" key="4">
    <source>
        <dbReference type="ARBA" id="ARBA00023069"/>
    </source>
</evidence>
<evidence type="ECO:0000256" key="1">
    <source>
        <dbReference type="ARBA" id="ARBA00004230"/>
    </source>
</evidence>
<dbReference type="AlphaFoldDB" id="A0A6J3L1Q0"/>
<sequence length="567" mass="68394">MVVQRIGNNTSKSNTICGSPSCSARDRKETKFKDVCSSGLQNTCIRTAECKSGQHRYSYNGKEPTKKIGRSKPRMQLSGQKVIKKRLPPPKILTKEEYDEFQKYSSLTKEERDAALKSEEEERQRLMKESMERKEEFRRIDQGRPREKCPQLAEIEEEARKRAKHVLERAEKMKLEQEEEIQKCNRIILETKCRAIRDAQIAEKKLMELELEEEEKRLNDMMENERRWAIKEEIKKEQDEAVKRQKFANSLIDQIKENEENRILEFERKQEESRLINLNNINWQQEEITKLRNKESENALIRQQLAEGNEQLKHFKAMEKQQNKVIDLRIQEYQRYKEEREAKLAEERRLEKLEKEKAKTTVAIQTLQARGQQERIDELNAARIQEEVERQWRQKEKEEALKKAQAQKLLIKEREKQINNKRIMEAIELERERREFEKIVRVQKEAFCREQKELEKKQRQALIHRSEILKQVCFHGWIIDFLIYYLSSNTMTKLFYVYHLHQVNEKERERIEARQKMFEEGLAIRTEAAIRKKKLRDAMERKCEEMRRNRVPEIYINEVKRMISNIQ</sequence>
<evidence type="ECO:0000256" key="2">
    <source>
        <dbReference type="ARBA" id="ARBA00022846"/>
    </source>
</evidence>
<accession>A0A6J3L1Q0</accession>
<dbReference type="InterPro" id="IPR033253">
    <property type="entry name" value="CFAP45"/>
</dbReference>
<dbReference type="GeneID" id="117238426"/>
<evidence type="ECO:0000256" key="5">
    <source>
        <dbReference type="ARBA" id="ARBA00023273"/>
    </source>
</evidence>
<feature type="compositionally biased region" description="Polar residues" evidence="9">
    <location>
        <begin position="1"/>
        <end position="22"/>
    </location>
</feature>
<evidence type="ECO:0000256" key="7">
    <source>
        <dbReference type="ARBA" id="ARBA00034142"/>
    </source>
</evidence>
<keyword evidence="11" id="KW-1185">Reference proteome</keyword>
<organism evidence="11 12">
    <name type="scientific">Bombus vosnesenskii</name>
    <dbReference type="NCBI Taxonomy" id="207650"/>
    <lineage>
        <taxon>Eukaryota</taxon>
        <taxon>Metazoa</taxon>
        <taxon>Ecdysozoa</taxon>
        <taxon>Arthropoda</taxon>
        <taxon>Hexapoda</taxon>
        <taxon>Insecta</taxon>
        <taxon>Pterygota</taxon>
        <taxon>Neoptera</taxon>
        <taxon>Endopterygota</taxon>
        <taxon>Hymenoptera</taxon>
        <taxon>Apocrita</taxon>
        <taxon>Aculeata</taxon>
        <taxon>Apoidea</taxon>
        <taxon>Anthophila</taxon>
        <taxon>Apidae</taxon>
        <taxon>Bombus</taxon>
        <taxon>Pyrobombus</taxon>
    </lineage>
</organism>
<dbReference type="Pfam" id="PF13868">
    <property type="entry name" value="TPH"/>
    <property type="match status" value="1"/>
</dbReference>
<evidence type="ECO:0000256" key="8">
    <source>
        <dbReference type="SAM" id="Coils"/>
    </source>
</evidence>
<evidence type="ECO:0000259" key="10">
    <source>
        <dbReference type="Pfam" id="PF13868"/>
    </source>
</evidence>
<gene>
    <name evidence="12" type="primary">LOC117238426</name>
</gene>
<name>A0A6J3L1Q0_9HYME</name>